<dbReference type="RefSeq" id="WP_183594964.1">
    <property type="nucleotide sequence ID" value="NZ_JACHWR010000004.1"/>
</dbReference>
<dbReference type="AlphaFoldDB" id="A0A7W4W131"/>
<dbReference type="Proteomes" id="UP000589626">
    <property type="component" value="Unassembled WGS sequence"/>
</dbReference>
<protein>
    <recommendedName>
        <fullName evidence="3">Methyltransferase domain-containing protein</fullName>
    </recommendedName>
</protein>
<dbReference type="HAMAP" id="MF_01584">
    <property type="entry name" value="UPF0502"/>
    <property type="match status" value="1"/>
</dbReference>
<reference evidence="4 5" key="1">
    <citation type="submission" date="2020-08" db="EMBL/GenBank/DDBJ databases">
        <title>Sequencing the genomes of 1000 actinobacteria strains.</title>
        <authorList>
            <person name="Klenk H.-P."/>
        </authorList>
    </citation>
    <scope>NUCLEOTIDE SEQUENCE [LARGE SCALE GENOMIC DNA]</scope>
    <source>
        <strain evidence="4 5">DSM 105498</strain>
    </source>
</reference>
<dbReference type="CDD" id="cd02440">
    <property type="entry name" value="AdoMet_MTases"/>
    <property type="match status" value="1"/>
</dbReference>
<dbReference type="InterPro" id="IPR029063">
    <property type="entry name" value="SAM-dependent_MTases_sf"/>
</dbReference>
<dbReference type="InterPro" id="IPR007432">
    <property type="entry name" value="DUF480"/>
</dbReference>
<evidence type="ECO:0000256" key="2">
    <source>
        <dbReference type="SAM" id="MobiDB-lite"/>
    </source>
</evidence>
<dbReference type="InterPro" id="IPR036388">
    <property type="entry name" value="WH-like_DNA-bd_sf"/>
</dbReference>
<gene>
    <name evidence="4" type="ORF">FHU40_004820</name>
</gene>
<dbReference type="Pfam" id="PF04337">
    <property type="entry name" value="DUF480"/>
    <property type="match status" value="1"/>
</dbReference>
<comment type="similarity">
    <text evidence="1">Belongs to the UPF0502 family.</text>
</comment>
<dbReference type="PANTHER" id="PTHR38768">
    <property type="entry name" value="UPF0502 PROTEIN YCEH"/>
    <property type="match status" value="1"/>
</dbReference>
<dbReference type="InterPro" id="IPR041698">
    <property type="entry name" value="Methyltransf_25"/>
</dbReference>
<accession>A0A7W4W131</accession>
<feature type="region of interest" description="Disordered" evidence="2">
    <location>
        <begin position="149"/>
        <end position="178"/>
    </location>
</feature>
<dbReference type="Pfam" id="PF13649">
    <property type="entry name" value="Methyltransf_25"/>
    <property type="match status" value="1"/>
</dbReference>
<dbReference type="Gene3D" id="1.10.10.10">
    <property type="entry name" value="Winged helix-like DNA-binding domain superfamily/Winged helix DNA-binding domain"/>
    <property type="match status" value="2"/>
</dbReference>
<comment type="caution">
    <text evidence="4">The sequence shown here is derived from an EMBL/GenBank/DDBJ whole genome shotgun (WGS) entry which is preliminary data.</text>
</comment>
<feature type="compositionally biased region" description="Low complexity" evidence="2">
    <location>
        <begin position="164"/>
        <end position="177"/>
    </location>
</feature>
<proteinExistence type="inferred from homology"/>
<feature type="domain" description="Methyltransferase" evidence="3">
    <location>
        <begin position="236"/>
        <end position="328"/>
    </location>
</feature>
<keyword evidence="5" id="KW-1185">Reference proteome</keyword>
<dbReference type="PANTHER" id="PTHR38768:SF1">
    <property type="entry name" value="UPF0502 PROTEIN YCEH"/>
    <property type="match status" value="1"/>
</dbReference>
<dbReference type="EMBL" id="JACHWR010000004">
    <property type="protein sequence ID" value="MBB3044967.1"/>
    <property type="molecule type" value="Genomic_DNA"/>
</dbReference>
<dbReference type="SUPFAM" id="SSF53335">
    <property type="entry name" value="S-adenosyl-L-methionine-dependent methyltransferases"/>
    <property type="match status" value="1"/>
</dbReference>
<name>A0A7W4W131_9ACTN</name>
<dbReference type="SUPFAM" id="SSF46785">
    <property type="entry name" value="Winged helix' DNA-binding domain"/>
    <property type="match status" value="2"/>
</dbReference>
<evidence type="ECO:0000259" key="3">
    <source>
        <dbReference type="Pfam" id="PF13649"/>
    </source>
</evidence>
<evidence type="ECO:0000256" key="1">
    <source>
        <dbReference type="HAMAP-Rule" id="MF_01584"/>
    </source>
</evidence>
<sequence>MTDLPELDPEEQRVLGSLLEKQVTVPASYPLTLNSLRTACNQSNSREPVTEYDEQTVEQTGRRLKEKGLLRIVWSDTGRRTLKYHQTLDEALGLADDERALVTVLLLRGPQAPGELRTRTERLHAFADRDEVERTLQGMAERGLVRQLPRRGGDRDSRWLHLLGGPPAEEAPAGAPAVDRDSVLAAGAETRDERVRASYDAVAEAYADSLLSELAGLPFETWLLDRVAAYAAGGPVVEVGCGPGHVTAYLAEAGADATGIDLSPGMVEQARRRFPDGTYEVGDLRRLMRPTTAPGWATVLAWYSLIHLAASELPGAIEALTRPLAPGGWLVLGLHAGAEVRHHDSWFDVPVDLDFVLHEPEDVVALVQAAGLVEVEWYRRGALEHRGETTDRLYVVARRPV</sequence>
<organism evidence="4 5">
    <name type="scientific">Nocardioides soli</name>
    <dbReference type="NCBI Taxonomy" id="1036020"/>
    <lineage>
        <taxon>Bacteria</taxon>
        <taxon>Bacillati</taxon>
        <taxon>Actinomycetota</taxon>
        <taxon>Actinomycetes</taxon>
        <taxon>Propionibacteriales</taxon>
        <taxon>Nocardioidaceae</taxon>
        <taxon>Nocardioides</taxon>
    </lineage>
</organism>
<dbReference type="Gene3D" id="3.40.50.150">
    <property type="entry name" value="Vaccinia Virus protein VP39"/>
    <property type="match status" value="1"/>
</dbReference>
<dbReference type="InterPro" id="IPR036390">
    <property type="entry name" value="WH_DNA-bd_sf"/>
</dbReference>
<evidence type="ECO:0000313" key="5">
    <source>
        <dbReference type="Proteomes" id="UP000589626"/>
    </source>
</evidence>
<evidence type="ECO:0000313" key="4">
    <source>
        <dbReference type="EMBL" id="MBB3044967.1"/>
    </source>
</evidence>